<keyword evidence="2" id="KW-1185">Reference proteome</keyword>
<reference evidence="1 2" key="1">
    <citation type="submission" date="2024-09" db="EMBL/GenBank/DDBJ databases">
        <authorList>
            <person name="Sun Q."/>
            <person name="Mori K."/>
        </authorList>
    </citation>
    <scope>NUCLEOTIDE SEQUENCE [LARGE SCALE GENOMIC DNA]</scope>
    <source>
        <strain evidence="1 2">TBRC 7907</strain>
    </source>
</reference>
<dbReference type="Proteomes" id="UP001589693">
    <property type="component" value="Unassembled WGS sequence"/>
</dbReference>
<protein>
    <recommendedName>
        <fullName evidence="3">Type I-E CRISPR-associated protein Cse2/CasB</fullName>
    </recommendedName>
</protein>
<proteinExistence type="predicted"/>
<accession>A0ABV6A1G4</accession>
<organism evidence="1 2">
    <name type="scientific">Allokutzneria oryzae</name>
    <dbReference type="NCBI Taxonomy" id="1378989"/>
    <lineage>
        <taxon>Bacteria</taxon>
        <taxon>Bacillati</taxon>
        <taxon>Actinomycetota</taxon>
        <taxon>Actinomycetes</taxon>
        <taxon>Pseudonocardiales</taxon>
        <taxon>Pseudonocardiaceae</taxon>
        <taxon>Allokutzneria</taxon>
    </lineage>
</organism>
<sequence>MLRTRYYDTEQVYACDMEWVEDLVSPDSVRRAAAVTRFHQAESDRRTSLMDALRNVWPTRIHSPDRVDGDPAELIHLTLRYLEWEALHPAEWHRDWGMKQKLLRRIVRCRADLDASHRERLAELVVMAVRREHRCKDQGYLRIVRLLGEDLRERLAAEPGDRARFLLYYLDHPELPVKTRAWNEWITGRAS</sequence>
<comment type="caution">
    <text evidence="1">The sequence shown here is derived from an EMBL/GenBank/DDBJ whole genome shotgun (WGS) entry which is preliminary data.</text>
</comment>
<dbReference type="EMBL" id="JBHLZU010000019">
    <property type="protein sequence ID" value="MFB9906984.1"/>
    <property type="molecule type" value="Genomic_DNA"/>
</dbReference>
<evidence type="ECO:0000313" key="2">
    <source>
        <dbReference type="Proteomes" id="UP001589693"/>
    </source>
</evidence>
<gene>
    <name evidence="1" type="ORF">ACFFQA_23870</name>
</gene>
<evidence type="ECO:0008006" key="3">
    <source>
        <dbReference type="Google" id="ProtNLM"/>
    </source>
</evidence>
<evidence type="ECO:0000313" key="1">
    <source>
        <dbReference type="EMBL" id="MFB9906984.1"/>
    </source>
</evidence>
<dbReference type="RefSeq" id="WP_377856299.1">
    <property type="nucleotide sequence ID" value="NZ_JBHLZU010000019.1"/>
</dbReference>
<name>A0ABV6A1G4_9PSEU</name>